<sequence length="314" mass="33457">MTLRNVRRSVAARLRLAAVALAVFSPLLPRPAAAALRVVTTTEGLAALVKEAGGDQVQVESLSRGIQDPHFVDANPMLAVKLRQAGLLVDVGLDLEIGWLPPLVNQSRNPDIQPGGARRFTAASAIHVLDIPTGPVDRSLGDLHPAGNPHFMDDPRAAVAVVAGLAKKLAQLDPANAAKYAQRGADFQRRLDADLARWKAALAPLRGRPIVAQHQTMSYFLDWTGLRAVAYLEPKPGVPPPPSHLAEVVQLVKAQGVKAILVENYYDPRSAEVVARHTGAKVVLIPGDVGGMPGTSTYESYLDTLVRLVAGAVR</sequence>
<evidence type="ECO:0000256" key="4">
    <source>
        <dbReference type="RuleBase" id="RU003512"/>
    </source>
</evidence>
<dbReference type="InterPro" id="IPR006128">
    <property type="entry name" value="Lipoprotein_PsaA-like"/>
</dbReference>
<feature type="signal peptide" evidence="5">
    <location>
        <begin position="1"/>
        <end position="34"/>
    </location>
</feature>
<dbReference type="InterPro" id="IPR006127">
    <property type="entry name" value="ZnuA-like"/>
</dbReference>
<dbReference type="PRINTS" id="PR00691">
    <property type="entry name" value="ADHESINB"/>
</dbReference>
<comment type="similarity">
    <text evidence="1 4">Belongs to the bacterial solute-binding protein 9 family.</text>
</comment>
<keyword evidence="3 5" id="KW-0732">Signal</keyword>
<proteinExistence type="inferred from homology"/>
<protein>
    <submittedName>
        <fullName evidence="6">Zinc ABC transporter substrate-binding protein</fullName>
    </submittedName>
</protein>
<dbReference type="Gene3D" id="3.40.50.1980">
    <property type="entry name" value="Nitrogenase molybdenum iron protein domain"/>
    <property type="match status" value="2"/>
</dbReference>
<dbReference type="EMBL" id="BJTG01000012">
    <property type="protein sequence ID" value="GEJ59263.1"/>
    <property type="molecule type" value="Genomic_DNA"/>
</dbReference>
<dbReference type="PANTHER" id="PTHR42953:SF2">
    <property type="entry name" value="ADHESION PROTEIN"/>
    <property type="match status" value="1"/>
</dbReference>
<feature type="chain" id="PRO_5029883795" evidence="5">
    <location>
        <begin position="35"/>
        <end position="314"/>
    </location>
</feature>
<evidence type="ECO:0000313" key="7">
    <source>
        <dbReference type="Proteomes" id="UP000503640"/>
    </source>
</evidence>
<keyword evidence="2 4" id="KW-0813">Transport</keyword>
<dbReference type="InterPro" id="IPR006129">
    <property type="entry name" value="AdhesinB"/>
</dbReference>
<dbReference type="RefSeq" id="WP_176068587.1">
    <property type="nucleotide sequence ID" value="NZ_BJTG01000012.1"/>
</dbReference>
<accession>A0A7I9VS46</accession>
<name>A0A7I9VS46_9BACT</name>
<dbReference type="InterPro" id="IPR050492">
    <property type="entry name" value="Bact_metal-bind_prot9"/>
</dbReference>
<evidence type="ECO:0000256" key="3">
    <source>
        <dbReference type="ARBA" id="ARBA00022729"/>
    </source>
</evidence>
<comment type="caution">
    <text evidence="6">The sequence shown here is derived from an EMBL/GenBank/DDBJ whole genome shotgun (WGS) entry which is preliminary data.</text>
</comment>
<evidence type="ECO:0000256" key="5">
    <source>
        <dbReference type="SAM" id="SignalP"/>
    </source>
</evidence>
<dbReference type="AlphaFoldDB" id="A0A7I9VS46"/>
<organism evidence="6 7">
    <name type="scientific">Anaeromyxobacter diazotrophicus</name>
    <dbReference type="NCBI Taxonomy" id="2590199"/>
    <lineage>
        <taxon>Bacteria</taxon>
        <taxon>Pseudomonadati</taxon>
        <taxon>Myxococcota</taxon>
        <taxon>Myxococcia</taxon>
        <taxon>Myxococcales</taxon>
        <taxon>Cystobacterineae</taxon>
        <taxon>Anaeromyxobacteraceae</taxon>
        <taxon>Anaeromyxobacter</taxon>
    </lineage>
</organism>
<dbReference type="Proteomes" id="UP000503640">
    <property type="component" value="Unassembled WGS sequence"/>
</dbReference>
<keyword evidence="7" id="KW-1185">Reference proteome</keyword>
<gene>
    <name evidence="6" type="primary">znuA</name>
    <name evidence="6" type="ORF">AMYX_40040</name>
</gene>
<evidence type="ECO:0000313" key="6">
    <source>
        <dbReference type="EMBL" id="GEJ59263.1"/>
    </source>
</evidence>
<dbReference type="SUPFAM" id="SSF53807">
    <property type="entry name" value="Helical backbone' metal receptor"/>
    <property type="match status" value="1"/>
</dbReference>
<dbReference type="GO" id="GO:0046872">
    <property type="term" value="F:metal ion binding"/>
    <property type="evidence" value="ECO:0007669"/>
    <property type="project" value="InterPro"/>
</dbReference>
<evidence type="ECO:0000256" key="1">
    <source>
        <dbReference type="ARBA" id="ARBA00011028"/>
    </source>
</evidence>
<evidence type="ECO:0000256" key="2">
    <source>
        <dbReference type="ARBA" id="ARBA00022448"/>
    </source>
</evidence>
<dbReference type="GO" id="GO:0030001">
    <property type="term" value="P:metal ion transport"/>
    <property type="evidence" value="ECO:0007669"/>
    <property type="project" value="InterPro"/>
</dbReference>
<dbReference type="GO" id="GO:0007155">
    <property type="term" value="P:cell adhesion"/>
    <property type="evidence" value="ECO:0007669"/>
    <property type="project" value="InterPro"/>
</dbReference>
<dbReference type="PRINTS" id="PR00690">
    <property type="entry name" value="ADHESNFAMILY"/>
</dbReference>
<dbReference type="Pfam" id="PF01297">
    <property type="entry name" value="ZnuA"/>
    <property type="match status" value="1"/>
</dbReference>
<dbReference type="PANTHER" id="PTHR42953">
    <property type="entry name" value="HIGH-AFFINITY ZINC UPTAKE SYSTEM PROTEIN ZNUA-RELATED"/>
    <property type="match status" value="1"/>
</dbReference>
<reference evidence="7" key="1">
    <citation type="journal article" date="2020" name="Appl. Environ. Microbiol.">
        <title>Diazotrophic Anaeromyxobacter Isolates from Soils.</title>
        <authorList>
            <person name="Masuda Y."/>
            <person name="Yamanaka H."/>
            <person name="Xu Z.X."/>
            <person name="Shiratori Y."/>
            <person name="Aono T."/>
            <person name="Amachi S."/>
            <person name="Senoo K."/>
            <person name="Itoh H."/>
        </authorList>
    </citation>
    <scope>NUCLEOTIDE SEQUENCE [LARGE SCALE GENOMIC DNA]</scope>
    <source>
        <strain evidence="7">R267</strain>
    </source>
</reference>